<dbReference type="CDD" id="cd12914">
    <property type="entry name" value="PDC1_DGC_like"/>
    <property type="match status" value="1"/>
</dbReference>
<dbReference type="PRINTS" id="PR00344">
    <property type="entry name" value="BCTRLSENSOR"/>
</dbReference>
<evidence type="ECO:0000256" key="9">
    <source>
        <dbReference type="ARBA" id="ARBA00022777"/>
    </source>
</evidence>
<dbReference type="InterPro" id="IPR029151">
    <property type="entry name" value="Sensor-like_sf"/>
</dbReference>
<accession>A0A9X4DDK1</accession>
<evidence type="ECO:0000313" key="14">
    <source>
        <dbReference type="EMBL" id="MDD2105206.1"/>
    </source>
</evidence>
<dbReference type="Pfam" id="PF02518">
    <property type="entry name" value="HATPase_c"/>
    <property type="match status" value="1"/>
</dbReference>
<evidence type="ECO:0000256" key="4">
    <source>
        <dbReference type="ARBA" id="ARBA00022475"/>
    </source>
</evidence>
<dbReference type="GO" id="GO:0005524">
    <property type="term" value="F:ATP binding"/>
    <property type="evidence" value="ECO:0007669"/>
    <property type="project" value="UniProtKB-KW"/>
</dbReference>
<keyword evidence="6" id="KW-0808">Transferase</keyword>
<dbReference type="AlphaFoldDB" id="A0A9X4DDK1"/>
<dbReference type="EMBL" id="JANIAM010000010">
    <property type="protein sequence ID" value="MDD2113007.1"/>
    <property type="molecule type" value="Genomic_DNA"/>
</dbReference>
<dbReference type="Gene3D" id="3.30.450.20">
    <property type="entry name" value="PAS domain"/>
    <property type="match status" value="2"/>
</dbReference>
<dbReference type="SUPFAM" id="SSF47384">
    <property type="entry name" value="Homodimeric domain of signal transducing histidine kinase"/>
    <property type="match status" value="1"/>
</dbReference>
<dbReference type="Proteomes" id="UP001150678">
    <property type="component" value="Unassembled WGS sequence"/>
</dbReference>
<dbReference type="EC" id="2.7.13.3" evidence="3"/>
<dbReference type="InterPro" id="IPR036097">
    <property type="entry name" value="HisK_dim/P_sf"/>
</dbReference>
<keyword evidence="11" id="KW-1133">Transmembrane helix</keyword>
<evidence type="ECO:0000256" key="1">
    <source>
        <dbReference type="ARBA" id="ARBA00000085"/>
    </source>
</evidence>
<organism evidence="15 16">
    <name type="scientific">Pseudomonas asiatica</name>
    <dbReference type="NCBI Taxonomy" id="2219225"/>
    <lineage>
        <taxon>Bacteria</taxon>
        <taxon>Pseudomonadati</taxon>
        <taxon>Pseudomonadota</taxon>
        <taxon>Gammaproteobacteria</taxon>
        <taxon>Pseudomonadales</taxon>
        <taxon>Pseudomonadaceae</taxon>
        <taxon>Pseudomonas</taxon>
    </lineage>
</organism>
<keyword evidence="4" id="KW-1003">Cell membrane</keyword>
<dbReference type="Gene3D" id="6.10.250.3020">
    <property type="match status" value="1"/>
</dbReference>
<dbReference type="PIRSF" id="PIRSF036431">
    <property type="entry name" value="STHK_DctB"/>
    <property type="match status" value="1"/>
</dbReference>
<proteinExistence type="predicted"/>
<evidence type="ECO:0000256" key="5">
    <source>
        <dbReference type="ARBA" id="ARBA00022553"/>
    </source>
</evidence>
<dbReference type="PANTHER" id="PTHR43065:SF46">
    <property type="entry name" value="C4-DICARBOXYLATE TRANSPORT SENSOR PROTEIN DCTB"/>
    <property type="match status" value="1"/>
</dbReference>
<sequence length="585" mass="64817">MPFSVRALRLGLITLLIVLGTALSAGWAMHQAKRQAMEADAQRASQQLGLYANALHTLIDRYRALPAVLALDPELIAALRGPVSEPVQDALNRKLERINGAANSSTLELLDRTGLAIAASNWRLPSSYVGSNYGFRPYFKQTRSQGSGRFYAVGVTSGVPGYFLASAVNDEHGRFLGAMVVKLEFPELEREWRQGSDILLVSDARGITFIANQDGWRYRELQPLSGADRAELAETRQYDKQPLVPLQHQVLTRFAANSTLSRVQGPEGSAEYLWESLPLEGENWTLHLLRKPQVAADGRNAALGAAAVWLSLVFAALFVSQRLRLARLRQRSREELKRQVEERTRELRTAQEGLVQSAKLAALGQMSAAMAHEINQPLTTQRMQLETLRLLLDHGRHDEARQALEPLEQMLTRMAALTSHLKTFARNSPVGLRERLDLATVVDQALHLLEARIRSEEVEVALYLARPAWVRGDAIRLEQVLINLLRNALDAMTDKRYKRLEIRIEPDGELWRLSVLDSGGGIAEADLAKVFDPFFTTKPVGEGLGLGLAISYGIVHEAGGQLQAENLPGGARLSLTLPRDLEPVC</sequence>
<dbReference type="SMART" id="SM00388">
    <property type="entry name" value="HisKA"/>
    <property type="match status" value="1"/>
</dbReference>
<dbReference type="Gene3D" id="1.10.287.130">
    <property type="match status" value="1"/>
</dbReference>
<dbReference type="Gene3D" id="3.30.565.10">
    <property type="entry name" value="Histidine kinase-like ATPase, C-terminal domain"/>
    <property type="match status" value="1"/>
</dbReference>
<keyword evidence="12" id="KW-0902">Two-component regulatory system</keyword>
<evidence type="ECO:0000256" key="7">
    <source>
        <dbReference type="ARBA" id="ARBA00022692"/>
    </source>
</evidence>
<dbReference type="InterPro" id="IPR003594">
    <property type="entry name" value="HATPase_dom"/>
</dbReference>
<evidence type="ECO:0000256" key="12">
    <source>
        <dbReference type="ARBA" id="ARBA00023012"/>
    </source>
</evidence>
<dbReference type="InterPro" id="IPR005467">
    <property type="entry name" value="His_kinase_dom"/>
</dbReference>
<protein>
    <recommendedName>
        <fullName evidence="3">histidine kinase</fullName>
        <ecNumber evidence="3">2.7.13.3</ecNumber>
    </recommendedName>
</protein>
<dbReference type="InterPro" id="IPR036890">
    <property type="entry name" value="HATPase_C_sf"/>
</dbReference>
<comment type="catalytic activity">
    <reaction evidence="1">
        <text>ATP + protein L-histidine = ADP + protein N-phospho-L-histidine.</text>
        <dbReference type="EC" id="2.7.13.3"/>
    </reaction>
</comment>
<dbReference type="GO" id="GO:0005886">
    <property type="term" value="C:plasma membrane"/>
    <property type="evidence" value="ECO:0007669"/>
    <property type="project" value="UniProtKB-SubCell"/>
</dbReference>
<gene>
    <name evidence="14" type="ORF">NP533_03205</name>
    <name evidence="15" type="ORF">NP554_14615</name>
</gene>
<keyword evidence="7" id="KW-0812">Transmembrane</keyword>
<keyword evidence="5" id="KW-0597">Phosphoprotein</keyword>
<dbReference type="SUPFAM" id="SSF55874">
    <property type="entry name" value="ATPase domain of HSP90 chaperone/DNA topoisomerase II/histidine kinase"/>
    <property type="match status" value="1"/>
</dbReference>
<dbReference type="PROSITE" id="PS50109">
    <property type="entry name" value="HIS_KIN"/>
    <property type="match status" value="1"/>
</dbReference>
<evidence type="ECO:0000313" key="15">
    <source>
        <dbReference type="EMBL" id="MDD2113007.1"/>
    </source>
</evidence>
<dbReference type="Proteomes" id="UP001150728">
    <property type="component" value="Unassembled WGS sequence"/>
</dbReference>
<dbReference type="GO" id="GO:0000155">
    <property type="term" value="F:phosphorelay sensor kinase activity"/>
    <property type="evidence" value="ECO:0007669"/>
    <property type="project" value="InterPro"/>
</dbReference>
<dbReference type="EMBL" id="JANIAN010000002">
    <property type="protein sequence ID" value="MDD2105206.1"/>
    <property type="molecule type" value="Genomic_DNA"/>
</dbReference>
<comment type="caution">
    <text evidence="15">The sequence shown here is derived from an EMBL/GenBank/DDBJ whole genome shotgun (WGS) entry which is preliminary data.</text>
</comment>
<name>A0A9X4DDK1_9PSED</name>
<feature type="domain" description="Histidine kinase" evidence="13">
    <location>
        <begin position="369"/>
        <end position="581"/>
    </location>
</feature>
<dbReference type="InterPro" id="IPR003661">
    <property type="entry name" value="HisK_dim/P_dom"/>
</dbReference>
<evidence type="ECO:0000256" key="2">
    <source>
        <dbReference type="ARBA" id="ARBA00004651"/>
    </source>
</evidence>
<evidence type="ECO:0000256" key="10">
    <source>
        <dbReference type="ARBA" id="ARBA00022840"/>
    </source>
</evidence>
<reference evidence="15" key="1">
    <citation type="submission" date="2022-07" db="EMBL/GenBank/DDBJ databases">
        <title>Multi-strain Analysis of Pseudomonas putida Reveals Metabolic and Genetic Diversity.</title>
        <authorList>
            <person name="Monk J.M."/>
        </authorList>
    </citation>
    <scope>NUCLEOTIDE SEQUENCE</scope>
    <source>
        <strain evidence="14">17514</strain>
        <strain evidence="15">17633</strain>
    </source>
</reference>
<evidence type="ECO:0000313" key="16">
    <source>
        <dbReference type="Proteomes" id="UP001150728"/>
    </source>
</evidence>
<dbReference type="CDD" id="cd00082">
    <property type="entry name" value="HisKA"/>
    <property type="match status" value="1"/>
</dbReference>
<dbReference type="Pfam" id="PF00512">
    <property type="entry name" value="HisKA"/>
    <property type="match status" value="1"/>
</dbReference>
<keyword evidence="9" id="KW-0418">Kinase</keyword>
<evidence type="ECO:0000259" key="13">
    <source>
        <dbReference type="PROSITE" id="PS50109"/>
    </source>
</evidence>
<dbReference type="InterPro" id="IPR004358">
    <property type="entry name" value="Sig_transdc_His_kin-like_C"/>
</dbReference>
<keyword evidence="8" id="KW-0547">Nucleotide-binding</keyword>
<evidence type="ECO:0000256" key="3">
    <source>
        <dbReference type="ARBA" id="ARBA00012438"/>
    </source>
</evidence>
<keyword evidence="11" id="KW-0472">Membrane</keyword>
<keyword evidence="10 15" id="KW-0067">ATP-binding</keyword>
<dbReference type="PANTHER" id="PTHR43065">
    <property type="entry name" value="SENSOR HISTIDINE KINASE"/>
    <property type="match status" value="1"/>
</dbReference>
<comment type="subcellular location">
    <subcellularLocation>
        <location evidence="2">Cell membrane</location>
        <topology evidence="2">Multi-pass membrane protein</topology>
    </subcellularLocation>
</comment>
<evidence type="ECO:0000256" key="6">
    <source>
        <dbReference type="ARBA" id="ARBA00022679"/>
    </source>
</evidence>
<dbReference type="SUPFAM" id="SSF103190">
    <property type="entry name" value="Sensory domain-like"/>
    <property type="match status" value="1"/>
</dbReference>
<evidence type="ECO:0000256" key="8">
    <source>
        <dbReference type="ARBA" id="ARBA00022741"/>
    </source>
</evidence>
<dbReference type="RefSeq" id="WP_137162329.1">
    <property type="nucleotide sequence ID" value="NZ_CP128558.1"/>
</dbReference>
<evidence type="ECO:0000256" key="11">
    <source>
        <dbReference type="ARBA" id="ARBA00022989"/>
    </source>
</evidence>
<dbReference type="InterPro" id="IPR017055">
    <property type="entry name" value="Sig_transdc_His_kinase_DctB"/>
</dbReference>
<dbReference type="SMART" id="SM00387">
    <property type="entry name" value="HATPase_c"/>
    <property type="match status" value="1"/>
</dbReference>